<dbReference type="SUPFAM" id="SSF53623">
    <property type="entry name" value="MurD-like peptide ligases, catalytic domain"/>
    <property type="match status" value="1"/>
</dbReference>
<keyword evidence="8 17" id="KW-0436">Ligase</keyword>
<keyword evidence="12 17" id="KW-0573">Peptidoglycan synthesis</keyword>
<comment type="pathway">
    <text evidence="3 17 18">Cell wall biogenesis; peptidoglycan biosynthesis.</text>
</comment>
<comment type="caution">
    <text evidence="21">The sequence shown here is derived from an EMBL/GenBank/DDBJ whole genome shotgun (WGS) entry which is preliminary data.</text>
</comment>
<comment type="catalytic activity">
    <reaction evidence="16 17 18">
        <text>UDP-N-acetyl-alpha-D-muramoyl-L-alanine + D-glutamate + ATP = UDP-N-acetyl-alpha-D-muramoyl-L-alanyl-D-glutamate + ADP + phosphate + H(+)</text>
        <dbReference type="Rhea" id="RHEA:16429"/>
        <dbReference type="ChEBI" id="CHEBI:15378"/>
        <dbReference type="ChEBI" id="CHEBI:29986"/>
        <dbReference type="ChEBI" id="CHEBI:30616"/>
        <dbReference type="ChEBI" id="CHEBI:43474"/>
        <dbReference type="ChEBI" id="CHEBI:83898"/>
        <dbReference type="ChEBI" id="CHEBI:83900"/>
        <dbReference type="ChEBI" id="CHEBI:456216"/>
        <dbReference type="EC" id="6.3.2.9"/>
    </reaction>
</comment>
<comment type="function">
    <text evidence="1 17 18">Cell wall formation. Catalyzes the addition of glutamate to the nucleotide precursor UDP-N-acetylmuramoyl-L-alanine (UMA).</text>
</comment>
<dbReference type="RefSeq" id="WP_249318589.1">
    <property type="nucleotide sequence ID" value="NZ_JACRSN010000005.1"/>
</dbReference>
<dbReference type="GO" id="GO:0009252">
    <property type="term" value="P:peptidoglycan biosynthetic process"/>
    <property type="evidence" value="ECO:0007669"/>
    <property type="project" value="UniProtKB-UniRule"/>
</dbReference>
<keyword evidence="11 17" id="KW-0133">Cell shape</keyword>
<evidence type="ECO:0000256" key="9">
    <source>
        <dbReference type="ARBA" id="ARBA00022741"/>
    </source>
</evidence>
<evidence type="ECO:0000256" key="16">
    <source>
        <dbReference type="ARBA" id="ARBA00047632"/>
    </source>
</evidence>
<evidence type="ECO:0000256" key="1">
    <source>
        <dbReference type="ARBA" id="ARBA00002734"/>
    </source>
</evidence>
<gene>
    <name evidence="17" type="primary">murD</name>
    <name evidence="21" type="ORF">IAG03_04325</name>
</gene>
<evidence type="ECO:0000259" key="19">
    <source>
        <dbReference type="Pfam" id="PF02875"/>
    </source>
</evidence>
<keyword evidence="13 17" id="KW-0961">Cell wall biogenesis/degradation</keyword>
<dbReference type="PANTHER" id="PTHR43692:SF1">
    <property type="entry name" value="UDP-N-ACETYLMURAMOYLALANINE--D-GLUTAMATE LIGASE"/>
    <property type="match status" value="1"/>
</dbReference>
<proteinExistence type="inferred from homology"/>
<evidence type="ECO:0000256" key="8">
    <source>
        <dbReference type="ARBA" id="ARBA00022598"/>
    </source>
</evidence>
<keyword evidence="17 18" id="KW-0132">Cell division</keyword>
<evidence type="ECO:0000313" key="22">
    <source>
        <dbReference type="Proteomes" id="UP000651482"/>
    </source>
</evidence>
<dbReference type="NCBIfam" id="TIGR01087">
    <property type="entry name" value="murD"/>
    <property type="match status" value="1"/>
</dbReference>
<comment type="similarity">
    <text evidence="4 17">Belongs to the MurCDEF family.</text>
</comment>
<dbReference type="SUPFAM" id="SSF53244">
    <property type="entry name" value="MurD-like peptide ligases, peptide-binding domain"/>
    <property type="match status" value="1"/>
</dbReference>
<feature type="domain" description="Mur ligase central" evidence="20">
    <location>
        <begin position="121"/>
        <end position="297"/>
    </location>
</feature>
<feature type="binding site" evidence="17">
    <location>
        <begin position="123"/>
        <end position="129"/>
    </location>
    <ligand>
        <name>ATP</name>
        <dbReference type="ChEBI" id="CHEBI:30616"/>
    </ligand>
</feature>
<dbReference type="Proteomes" id="UP000651482">
    <property type="component" value="Unassembled WGS sequence"/>
</dbReference>
<evidence type="ECO:0000256" key="15">
    <source>
        <dbReference type="ARBA" id="ARBA00032324"/>
    </source>
</evidence>
<name>A0A926HRH3_9FIRM</name>
<keyword evidence="10 17" id="KW-0067">ATP-binding</keyword>
<dbReference type="Gene3D" id="3.90.190.20">
    <property type="entry name" value="Mur ligase, C-terminal domain"/>
    <property type="match status" value="1"/>
</dbReference>
<keyword evidence="7 17" id="KW-0963">Cytoplasm</keyword>
<evidence type="ECO:0000256" key="6">
    <source>
        <dbReference type="ARBA" id="ARBA00015655"/>
    </source>
</evidence>
<accession>A0A926HRH3</accession>
<evidence type="ECO:0000256" key="4">
    <source>
        <dbReference type="ARBA" id="ARBA00010416"/>
    </source>
</evidence>
<sequence>MDNRISAFFASVKGKTVAFCGIGGSNLPLIRMFADKGAIVTARDRRSAEALGETAVLLSNLGVKLVLGDAYLSDLTEDIIFRTPGMKYGLPELTAARAHGAVVTSEMEVFFDLCPCKIYAVTGSDGKTTTTSIIAELLRAAGKTVHLGGNIGRPLLPDIETIAPDDVAVVELSSFQLISMRKSPDVAVVTNLSPNHLDVHGSMEEYIDAKKNILAHQGAFSRTVLNADNAITRGFADSVRGERMFFSRLEPCAYGVFLRADGWIVHAPSGTEILRAEEIKIPGLHNIENYLAAIAAVWGTVSPEIIRSVARTFGGVPHRAELVRVLDGVSYYNDSIGTSPTRTIRGTLSLYPEKIILIAGGYDKKIPFDPLGPAVVEHVKLLILMGATAPKIEAAVKAAAGYRDGNPAILHAASMEEAVSLAHQHAQTGDVVSLSPACASFDLYPNFEARGNHFKQLVQALS</sequence>
<dbReference type="InterPro" id="IPR013221">
    <property type="entry name" value="Mur_ligase_cen"/>
</dbReference>
<dbReference type="EC" id="6.3.2.9" evidence="5 17"/>
<evidence type="ECO:0000256" key="5">
    <source>
        <dbReference type="ARBA" id="ARBA00012212"/>
    </source>
</evidence>
<dbReference type="GO" id="GO:0008360">
    <property type="term" value="P:regulation of cell shape"/>
    <property type="evidence" value="ECO:0007669"/>
    <property type="project" value="UniProtKB-KW"/>
</dbReference>
<dbReference type="GO" id="GO:0005737">
    <property type="term" value="C:cytoplasm"/>
    <property type="evidence" value="ECO:0007669"/>
    <property type="project" value="UniProtKB-SubCell"/>
</dbReference>
<evidence type="ECO:0000256" key="7">
    <source>
        <dbReference type="ARBA" id="ARBA00022490"/>
    </source>
</evidence>
<evidence type="ECO:0000256" key="2">
    <source>
        <dbReference type="ARBA" id="ARBA00004496"/>
    </source>
</evidence>
<evidence type="ECO:0000256" key="17">
    <source>
        <dbReference type="HAMAP-Rule" id="MF_00639"/>
    </source>
</evidence>
<dbReference type="InterPro" id="IPR004101">
    <property type="entry name" value="Mur_ligase_C"/>
</dbReference>
<dbReference type="GO" id="GO:0005524">
    <property type="term" value="F:ATP binding"/>
    <property type="evidence" value="ECO:0007669"/>
    <property type="project" value="UniProtKB-UniRule"/>
</dbReference>
<evidence type="ECO:0000256" key="13">
    <source>
        <dbReference type="ARBA" id="ARBA00023316"/>
    </source>
</evidence>
<evidence type="ECO:0000256" key="12">
    <source>
        <dbReference type="ARBA" id="ARBA00022984"/>
    </source>
</evidence>
<dbReference type="Pfam" id="PF02875">
    <property type="entry name" value="Mur_ligase_C"/>
    <property type="match status" value="1"/>
</dbReference>
<evidence type="ECO:0000313" key="21">
    <source>
        <dbReference type="EMBL" id="MBC8533238.1"/>
    </source>
</evidence>
<feature type="domain" description="Mur ligase C-terminal" evidence="19">
    <location>
        <begin position="318"/>
        <end position="438"/>
    </location>
</feature>
<dbReference type="InterPro" id="IPR036615">
    <property type="entry name" value="Mur_ligase_C_dom_sf"/>
</dbReference>
<dbReference type="GO" id="GO:0008764">
    <property type="term" value="F:UDP-N-acetylmuramoylalanine-D-glutamate ligase activity"/>
    <property type="evidence" value="ECO:0007669"/>
    <property type="project" value="UniProtKB-UniRule"/>
</dbReference>
<dbReference type="InterPro" id="IPR036565">
    <property type="entry name" value="Mur-like_cat_sf"/>
</dbReference>
<dbReference type="PANTHER" id="PTHR43692">
    <property type="entry name" value="UDP-N-ACETYLMURAMOYLALANINE--D-GLUTAMATE LIGASE"/>
    <property type="match status" value="1"/>
</dbReference>
<keyword evidence="22" id="KW-1185">Reference proteome</keyword>
<evidence type="ECO:0000259" key="20">
    <source>
        <dbReference type="Pfam" id="PF08245"/>
    </source>
</evidence>
<organism evidence="21 22">
    <name type="scientific">Yeguia hominis</name>
    <dbReference type="NCBI Taxonomy" id="2763662"/>
    <lineage>
        <taxon>Bacteria</taxon>
        <taxon>Bacillati</taxon>
        <taxon>Bacillota</taxon>
        <taxon>Clostridia</taxon>
        <taxon>Eubacteriales</taxon>
        <taxon>Yeguiaceae</taxon>
        <taxon>Yeguia</taxon>
    </lineage>
</organism>
<dbReference type="Gene3D" id="3.40.50.720">
    <property type="entry name" value="NAD(P)-binding Rossmann-like Domain"/>
    <property type="match status" value="1"/>
</dbReference>
<dbReference type="InterPro" id="IPR005762">
    <property type="entry name" value="MurD"/>
</dbReference>
<dbReference type="Pfam" id="PF08245">
    <property type="entry name" value="Mur_ligase_M"/>
    <property type="match status" value="1"/>
</dbReference>
<evidence type="ECO:0000256" key="14">
    <source>
        <dbReference type="ARBA" id="ARBA00030398"/>
    </source>
</evidence>
<dbReference type="HAMAP" id="MF_00639">
    <property type="entry name" value="MurD"/>
    <property type="match status" value="1"/>
</dbReference>
<comment type="subcellular location">
    <subcellularLocation>
        <location evidence="2 17 18">Cytoplasm</location>
    </subcellularLocation>
</comment>
<dbReference type="SUPFAM" id="SSF51984">
    <property type="entry name" value="MurCD N-terminal domain"/>
    <property type="match status" value="1"/>
</dbReference>
<reference evidence="21" key="1">
    <citation type="submission" date="2020-08" db="EMBL/GenBank/DDBJ databases">
        <title>Genome public.</title>
        <authorList>
            <person name="Liu C."/>
            <person name="Sun Q."/>
        </authorList>
    </citation>
    <scope>NUCLEOTIDE SEQUENCE</scope>
    <source>
        <strain evidence="21">NSJ-40</strain>
    </source>
</reference>
<dbReference type="EMBL" id="JACRSN010000005">
    <property type="protein sequence ID" value="MBC8533238.1"/>
    <property type="molecule type" value="Genomic_DNA"/>
</dbReference>
<dbReference type="GO" id="GO:0071555">
    <property type="term" value="P:cell wall organization"/>
    <property type="evidence" value="ECO:0007669"/>
    <property type="project" value="UniProtKB-KW"/>
</dbReference>
<keyword evidence="9 17" id="KW-0547">Nucleotide-binding</keyword>
<dbReference type="Gene3D" id="3.40.1190.10">
    <property type="entry name" value="Mur-like, catalytic domain"/>
    <property type="match status" value="1"/>
</dbReference>
<evidence type="ECO:0000256" key="11">
    <source>
        <dbReference type="ARBA" id="ARBA00022960"/>
    </source>
</evidence>
<dbReference type="AlphaFoldDB" id="A0A926HRH3"/>
<evidence type="ECO:0000256" key="18">
    <source>
        <dbReference type="RuleBase" id="RU003664"/>
    </source>
</evidence>
<keyword evidence="17 18" id="KW-0131">Cell cycle</keyword>
<protein>
    <recommendedName>
        <fullName evidence="6 17">UDP-N-acetylmuramoylalanine--D-glutamate ligase</fullName>
        <ecNumber evidence="5 17">6.3.2.9</ecNumber>
    </recommendedName>
    <alternativeName>
        <fullName evidence="15 17">D-glutamic acid-adding enzyme</fullName>
    </alternativeName>
    <alternativeName>
        <fullName evidence="14 17">UDP-N-acetylmuramoyl-L-alanyl-D-glutamate synthetase</fullName>
    </alternativeName>
</protein>
<evidence type="ECO:0000256" key="3">
    <source>
        <dbReference type="ARBA" id="ARBA00004752"/>
    </source>
</evidence>
<dbReference type="GO" id="GO:0051301">
    <property type="term" value="P:cell division"/>
    <property type="evidence" value="ECO:0007669"/>
    <property type="project" value="UniProtKB-KW"/>
</dbReference>
<evidence type="ECO:0000256" key="10">
    <source>
        <dbReference type="ARBA" id="ARBA00022840"/>
    </source>
</evidence>